<evidence type="ECO:0000313" key="3">
    <source>
        <dbReference type="EMBL" id="MDV2475178.1"/>
    </source>
</evidence>
<dbReference type="Gene3D" id="1.10.10.10">
    <property type="entry name" value="Winged helix-like DNA-binding domain superfamily/Winged helix DNA-binding domain"/>
    <property type="match status" value="1"/>
</dbReference>
<evidence type="ECO:0000256" key="1">
    <source>
        <dbReference type="SAM" id="MobiDB-lite"/>
    </source>
</evidence>
<dbReference type="InterPro" id="IPR000835">
    <property type="entry name" value="HTH_MarR-typ"/>
</dbReference>
<dbReference type="InterPro" id="IPR036388">
    <property type="entry name" value="WH-like_DNA-bd_sf"/>
</dbReference>
<evidence type="ECO:0000259" key="2">
    <source>
        <dbReference type="Pfam" id="PF12802"/>
    </source>
</evidence>
<feature type="region of interest" description="Disordered" evidence="1">
    <location>
        <begin position="1"/>
        <end position="30"/>
    </location>
</feature>
<dbReference type="CDD" id="cd00090">
    <property type="entry name" value="HTH_ARSR"/>
    <property type="match status" value="1"/>
</dbReference>
<dbReference type="EMBL" id="WBMO01000001">
    <property type="protein sequence ID" value="MDV2475178.1"/>
    <property type="molecule type" value="Genomic_DNA"/>
</dbReference>
<dbReference type="InterPro" id="IPR011991">
    <property type="entry name" value="ArsR-like_HTH"/>
</dbReference>
<name>A0ABU3WP21_9NOCA</name>
<dbReference type="InterPro" id="IPR036390">
    <property type="entry name" value="WH_DNA-bd_sf"/>
</dbReference>
<comment type="caution">
    <text evidence="3">The sequence shown here is derived from an EMBL/GenBank/DDBJ whole genome shotgun (WGS) entry which is preliminary data.</text>
</comment>
<accession>A0ABU3WP21</accession>
<dbReference type="SUPFAM" id="SSF46785">
    <property type="entry name" value="Winged helix' DNA-binding domain"/>
    <property type="match status" value="1"/>
</dbReference>
<gene>
    <name evidence="3" type="ORF">F8M49_06570</name>
</gene>
<protein>
    <submittedName>
        <fullName evidence="3">MarR family transcriptional regulator</fullName>
    </submittedName>
</protein>
<reference evidence="3 4" key="1">
    <citation type="submission" date="2019-10" db="EMBL/GenBank/DDBJ databases">
        <title>Draft Genome Assembly of Rhodococcus zopfii DSM44189.</title>
        <authorList>
            <person name="Sutton J.M."/>
            <person name="Akob D.M."/>
            <person name="Bushman T.J."/>
        </authorList>
    </citation>
    <scope>NUCLEOTIDE SEQUENCE [LARGE SCALE GENOMIC DNA]</scope>
    <source>
        <strain evidence="3 4">DSM 44189</strain>
    </source>
</reference>
<dbReference type="Pfam" id="PF12802">
    <property type="entry name" value="MarR_2"/>
    <property type="match status" value="1"/>
</dbReference>
<feature type="domain" description="HTH marR-type" evidence="2">
    <location>
        <begin position="38"/>
        <end position="87"/>
    </location>
</feature>
<proteinExistence type="predicted"/>
<sequence length="118" mass="12995">MVYRASMPVRHDTDPVRADPSAGGPAPKPGRNWTFLTNHAHVLLCLSNQADLTMRELALAVGITERAVQAIIADLVEDGYLTRTKNGRRNSYTVNVDGRLRHHLESDHTIGELIAALD</sequence>
<organism evidence="3 4">
    <name type="scientific">Rhodococcus zopfii</name>
    <dbReference type="NCBI Taxonomy" id="43772"/>
    <lineage>
        <taxon>Bacteria</taxon>
        <taxon>Bacillati</taxon>
        <taxon>Actinomycetota</taxon>
        <taxon>Actinomycetes</taxon>
        <taxon>Mycobacteriales</taxon>
        <taxon>Nocardiaceae</taxon>
        <taxon>Rhodococcus</taxon>
    </lineage>
</organism>
<keyword evidence="4" id="KW-1185">Reference proteome</keyword>
<dbReference type="Proteomes" id="UP001275440">
    <property type="component" value="Unassembled WGS sequence"/>
</dbReference>
<evidence type="ECO:0000313" key="4">
    <source>
        <dbReference type="Proteomes" id="UP001275440"/>
    </source>
</evidence>